<dbReference type="BioCyc" id="CCAL311458:G131R-1059-MONOMER"/>
<evidence type="ECO:0000313" key="12">
    <source>
        <dbReference type="EMBL" id="BAJ50904.1"/>
    </source>
</evidence>
<dbReference type="InterPro" id="IPR051789">
    <property type="entry name" value="Bact_Polyamine_Transport"/>
</dbReference>
<comment type="subcellular location">
    <subcellularLocation>
        <location evidence="1 8">Cell membrane</location>
        <topology evidence="1 8">Multi-pass membrane protein</topology>
    </subcellularLocation>
</comment>
<feature type="transmembrane region" description="Helical" evidence="8">
    <location>
        <begin position="229"/>
        <end position="248"/>
    </location>
</feature>
<dbReference type="Pfam" id="PF00528">
    <property type="entry name" value="BPD_transp_1"/>
    <property type="match status" value="1"/>
</dbReference>
<evidence type="ECO:0000313" key="13">
    <source>
        <dbReference type="Proteomes" id="UP000008120"/>
    </source>
</evidence>
<dbReference type="EMBL" id="AP011855">
    <property type="protein sequence ID" value="BAJ48130.1"/>
    <property type="molecule type" value="Genomic_DNA"/>
</dbReference>
<dbReference type="KEGG" id="csu:CSUB_C1052"/>
<feature type="transmembrane region" description="Helical" evidence="8">
    <location>
        <begin position="167"/>
        <end position="191"/>
    </location>
</feature>
<dbReference type="GO" id="GO:0055085">
    <property type="term" value="P:transmembrane transport"/>
    <property type="evidence" value="ECO:0007669"/>
    <property type="project" value="InterPro"/>
</dbReference>
<keyword evidence="6 8" id="KW-1133">Transmembrane helix</keyword>
<reference evidence="10 13" key="2">
    <citation type="journal article" date="2011" name="Nucleic Acids Res.">
        <title>Insights into the evolution of Archaea and eukaryotic protein modifier systems revealed by the genome of a novel archaeal group.</title>
        <authorList>
            <person name="Nunoura T."/>
            <person name="Takaki Y."/>
            <person name="Kakuta J."/>
            <person name="Nishi S."/>
            <person name="Sugahara J."/>
            <person name="Kazama H."/>
            <person name="Chee G."/>
            <person name="Hattori M."/>
            <person name="Kanai A."/>
            <person name="Atomi H."/>
            <person name="Takai K."/>
            <person name="Takami H."/>
        </authorList>
    </citation>
    <scope>NUCLEOTIDE SEQUENCE [LARGE SCALE GENOMIC DNA]</scope>
</reference>
<keyword evidence="7 8" id="KW-0472">Membrane</keyword>
<evidence type="ECO:0000256" key="1">
    <source>
        <dbReference type="ARBA" id="ARBA00004651"/>
    </source>
</evidence>
<dbReference type="Proteomes" id="UP000008120">
    <property type="component" value="Chromosome"/>
</dbReference>
<dbReference type="SUPFAM" id="SSF161098">
    <property type="entry name" value="MetI-like"/>
    <property type="match status" value="1"/>
</dbReference>
<keyword evidence="4" id="KW-1003">Cell membrane</keyword>
<reference evidence="10 13" key="1">
    <citation type="journal article" date="2005" name="Environ. Microbiol.">
        <title>Genetic and functional properties of uncultivated thermophilic crenarchaeotes from a subsurface gold mine as revealed by analysis of genome fragments.</title>
        <authorList>
            <person name="Nunoura T."/>
            <person name="Hirayama H."/>
            <person name="Takami H."/>
            <person name="Oida H."/>
            <person name="Nishi S."/>
            <person name="Shimamura S."/>
            <person name="Suzuki Y."/>
            <person name="Inagaki F."/>
            <person name="Takai K."/>
            <person name="Nealson K.H."/>
            <person name="Horikoshi K."/>
        </authorList>
    </citation>
    <scope>NUCLEOTIDE SEQUENCE [LARGE SCALE GENOMIC DNA]</scope>
</reference>
<evidence type="ECO:0000256" key="6">
    <source>
        <dbReference type="ARBA" id="ARBA00022989"/>
    </source>
</evidence>
<evidence type="ECO:0000256" key="7">
    <source>
        <dbReference type="ARBA" id="ARBA00023136"/>
    </source>
</evidence>
<dbReference type="AlphaFoldDB" id="E6N761"/>
<keyword evidence="3 8" id="KW-0813">Transport</keyword>
<dbReference type="PROSITE" id="PS50928">
    <property type="entry name" value="ABC_TM1"/>
    <property type="match status" value="1"/>
</dbReference>
<dbReference type="GO" id="GO:0005886">
    <property type="term" value="C:plasma membrane"/>
    <property type="evidence" value="ECO:0007669"/>
    <property type="project" value="UniProtKB-SubCell"/>
</dbReference>
<dbReference type="EMBL" id="AP011896">
    <property type="protein sequence ID" value="BAJ49553.1"/>
    <property type="molecule type" value="Genomic_DNA"/>
</dbReference>
<evidence type="ECO:0000259" key="9">
    <source>
        <dbReference type="PROSITE" id="PS50928"/>
    </source>
</evidence>
<evidence type="ECO:0000256" key="4">
    <source>
        <dbReference type="ARBA" id="ARBA00022475"/>
    </source>
</evidence>
<dbReference type="EMBL" id="BA000048">
    <property type="protein sequence ID" value="BAJ50904.1"/>
    <property type="molecule type" value="Genomic_DNA"/>
</dbReference>
<evidence type="ECO:0000256" key="3">
    <source>
        <dbReference type="ARBA" id="ARBA00022448"/>
    </source>
</evidence>
<accession>E6N761</accession>
<evidence type="ECO:0000256" key="2">
    <source>
        <dbReference type="ARBA" id="ARBA00007069"/>
    </source>
</evidence>
<feature type="transmembrane region" description="Helical" evidence="8">
    <location>
        <begin position="51"/>
        <end position="81"/>
    </location>
</feature>
<evidence type="ECO:0000256" key="8">
    <source>
        <dbReference type="RuleBase" id="RU363032"/>
    </source>
</evidence>
<dbReference type="PANTHER" id="PTHR43848">
    <property type="entry name" value="PUTRESCINE TRANSPORT SYSTEM PERMEASE PROTEIN POTI"/>
    <property type="match status" value="1"/>
</dbReference>
<keyword evidence="5 8" id="KW-0812">Transmembrane</keyword>
<feature type="transmembrane region" description="Helical" evidence="8">
    <location>
        <begin position="93"/>
        <end position="115"/>
    </location>
</feature>
<gene>
    <name evidence="12" type="ORF">CSUB_C1052</name>
    <name evidence="11" type="ORF">HGMM_F01C05C10</name>
    <name evidence="10" type="ORF">HGMM_F30H11C20</name>
</gene>
<comment type="similarity">
    <text evidence="2">Belongs to the binding-protein-dependent transport system permease family. CysTW subfamily.</text>
</comment>
<evidence type="ECO:0000313" key="11">
    <source>
        <dbReference type="EMBL" id="BAJ49553.1"/>
    </source>
</evidence>
<dbReference type="Gene3D" id="1.10.3720.10">
    <property type="entry name" value="MetI-like"/>
    <property type="match status" value="1"/>
</dbReference>
<sequence length="251" mass="27478">MLKIVVVLIFLFIYAPLAALVIGSFNAGRNIVEWVGFTFDWYVRAFSNERILAAVYNSFWVAGTVSLAAVVLALLAAVAVEKLSPRIQTGVNNIFYLSIVVPEIAEALTLVLFFLWVNLPLGVGAVILGHLVWFPLVYVVLRARMAGLPKVYEDAARVLGASGLKTFLNVTLPLLMPGVITGALLIFTWSWDSFIKTQFTRGPGFETLPVYIWNAVGGRGRGISPEVNAVATVSLLVSVTLAILYTRFRSR</sequence>
<evidence type="ECO:0000313" key="10">
    <source>
        <dbReference type="EMBL" id="BAJ48130.1"/>
    </source>
</evidence>
<dbReference type="CDD" id="cd06261">
    <property type="entry name" value="TM_PBP2"/>
    <property type="match status" value="1"/>
</dbReference>
<feature type="transmembrane region" description="Helical" evidence="8">
    <location>
        <begin position="121"/>
        <end position="141"/>
    </location>
</feature>
<dbReference type="PANTHER" id="PTHR43848:SF2">
    <property type="entry name" value="PUTRESCINE TRANSPORT SYSTEM PERMEASE PROTEIN POTI"/>
    <property type="match status" value="1"/>
</dbReference>
<protein>
    <submittedName>
        <fullName evidence="10">Spermidine/putrescine ABC transporter permease</fullName>
    </submittedName>
</protein>
<dbReference type="InterPro" id="IPR000515">
    <property type="entry name" value="MetI-like"/>
</dbReference>
<feature type="domain" description="ABC transmembrane type-1" evidence="9">
    <location>
        <begin position="55"/>
        <end position="245"/>
    </location>
</feature>
<proteinExistence type="inferred from homology"/>
<organism evidence="10 13">
    <name type="scientific">Caldiarchaeum subterraneum</name>
    <dbReference type="NCBI Taxonomy" id="311458"/>
    <lineage>
        <taxon>Archaea</taxon>
        <taxon>Nitrososphaerota</taxon>
        <taxon>Candidatus Caldarchaeales</taxon>
        <taxon>Candidatus Caldarchaeaceae</taxon>
        <taxon>Candidatus Caldarchaeum</taxon>
    </lineage>
</organism>
<dbReference type="InterPro" id="IPR035906">
    <property type="entry name" value="MetI-like_sf"/>
</dbReference>
<name>E6N761_CALS0</name>
<dbReference type="STRING" id="311458.CSUB_C1052"/>
<evidence type="ECO:0000256" key="5">
    <source>
        <dbReference type="ARBA" id="ARBA00022692"/>
    </source>
</evidence>